<organism evidence="2 3">
    <name type="scientific">Lipingzhangella halophila</name>
    <dbReference type="NCBI Taxonomy" id="1783352"/>
    <lineage>
        <taxon>Bacteria</taxon>
        <taxon>Bacillati</taxon>
        <taxon>Actinomycetota</taxon>
        <taxon>Actinomycetes</taxon>
        <taxon>Streptosporangiales</taxon>
        <taxon>Nocardiopsidaceae</taxon>
        <taxon>Lipingzhangella</taxon>
    </lineage>
</organism>
<keyword evidence="1" id="KW-0732">Signal</keyword>
<feature type="chain" id="PRO_5031095348" description="DUF4352 domain-containing protein" evidence="1">
    <location>
        <begin position="29"/>
        <end position="171"/>
    </location>
</feature>
<gene>
    <name evidence="2" type="ORF">F4561_000958</name>
</gene>
<dbReference type="EMBL" id="JACHJT010000001">
    <property type="protein sequence ID" value="MBB4930138.1"/>
    <property type="molecule type" value="Genomic_DNA"/>
</dbReference>
<evidence type="ECO:0008006" key="4">
    <source>
        <dbReference type="Google" id="ProtNLM"/>
    </source>
</evidence>
<name>A0A7W7RDT1_9ACTN</name>
<protein>
    <recommendedName>
        <fullName evidence="4">DUF4352 domain-containing protein</fullName>
    </recommendedName>
</protein>
<dbReference type="Proteomes" id="UP000523007">
    <property type="component" value="Unassembled WGS sequence"/>
</dbReference>
<evidence type="ECO:0000313" key="3">
    <source>
        <dbReference type="Proteomes" id="UP000523007"/>
    </source>
</evidence>
<feature type="signal peptide" evidence="1">
    <location>
        <begin position="1"/>
        <end position="28"/>
    </location>
</feature>
<comment type="caution">
    <text evidence="2">The sequence shown here is derived from an EMBL/GenBank/DDBJ whole genome shotgun (WGS) entry which is preliminary data.</text>
</comment>
<keyword evidence="3" id="KW-1185">Reference proteome</keyword>
<accession>A0A7W7RDT1</accession>
<proteinExistence type="predicted"/>
<dbReference type="RefSeq" id="WP_184575130.1">
    <property type="nucleotide sequence ID" value="NZ_JACHJT010000001.1"/>
</dbReference>
<evidence type="ECO:0000313" key="2">
    <source>
        <dbReference type="EMBL" id="MBB4930138.1"/>
    </source>
</evidence>
<dbReference type="AlphaFoldDB" id="A0A7W7RDT1"/>
<sequence length="171" mass="18337">MVKRVTSWSTASLVVALVAVTAVPASHAQDELPVIESADASHSDWGDSTVDINQVEMSEEGGYVTVAWTVNNEGETKFGVTDFGHDTYLYTDDGTAGVALVDEENGLRYNAVNDSADYCLCAGISQAPDVKFRISPGDSVTYWTSYFISEETNEVAVEVPGFEPVSGIPIE</sequence>
<reference evidence="2 3" key="1">
    <citation type="submission" date="2020-08" db="EMBL/GenBank/DDBJ databases">
        <title>Sequencing the genomes of 1000 actinobacteria strains.</title>
        <authorList>
            <person name="Klenk H.-P."/>
        </authorList>
    </citation>
    <scope>NUCLEOTIDE SEQUENCE [LARGE SCALE GENOMIC DNA]</scope>
    <source>
        <strain evidence="2 3">DSM 102030</strain>
    </source>
</reference>
<evidence type="ECO:0000256" key="1">
    <source>
        <dbReference type="SAM" id="SignalP"/>
    </source>
</evidence>